<dbReference type="InterPro" id="IPR051511">
    <property type="entry name" value="MitoQC_Scaffold_Kinases"/>
</dbReference>
<evidence type="ECO:0000256" key="3">
    <source>
        <dbReference type="ARBA" id="ARBA00004514"/>
    </source>
</evidence>
<comment type="subcellular location">
    <subcellularLocation>
        <location evidence="3">Cytoplasm</location>
        <location evidence="3">Cytosol</location>
    </subcellularLocation>
    <subcellularLocation>
        <location evidence="2">Mitochondrion inner membrane</location>
        <topology evidence="2">Single-pass membrane protein</topology>
    </subcellularLocation>
    <subcellularLocation>
        <location evidence="4">Mitochondrion outer membrane</location>
        <topology evidence="4">Single-pass membrane protein</topology>
    </subcellularLocation>
</comment>
<dbReference type="GO" id="GO:0090141">
    <property type="term" value="P:positive regulation of mitochondrial fission"/>
    <property type="evidence" value="ECO:0007669"/>
    <property type="project" value="TreeGrafter"/>
</dbReference>
<dbReference type="PANTHER" id="PTHR22972:SF7">
    <property type="entry name" value="SERINE_THREONINE-PROTEIN KINASE PINK1, MITOCHONDRIAL"/>
    <property type="match status" value="1"/>
</dbReference>
<dbReference type="PROSITE" id="PS00108">
    <property type="entry name" value="PROTEIN_KINASE_ST"/>
    <property type="match status" value="1"/>
</dbReference>
<name>A0A5J4NB83_9TREM</name>
<keyword evidence="15" id="KW-0809">Transit peptide</keyword>
<evidence type="ECO:0000256" key="19">
    <source>
        <dbReference type="SAM" id="MobiDB-lite"/>
    </source>
</evidence>
<dbReference type="SUPFAM" id="SSF56112">
    <property type="entry name" value="Protein kinase-like (PK-like)"/>
    <property type="match status" value="1"/>
</dbReference>
<keyword evidence="7" id="KW-0808">Transferase</keyword>
<evidence type="ECO:0000256" key="18">
    <source>
        <dbReference type="ARBA" id="ARBA00048679"/>
    </source>
</evidence>
<organism evidence="21 22">
    <name type="scientific">Paragonimus westermani</name>
    <dbReference type="NCBI Taxonomy" id="34504"/>
    <lineage>
        <taxon>Eukaryota</taxon>
        <taxon>Metazoa</taxon>
        <taxon>Spiralia</taxon>
        <taxon>Lophotrochozoa</taxon>
        <taxon>Platyhelminthes</taxon>
        <taxon>Trematoda</taxon>
        <taxon>Digenea</taxon>
        <taxon>Plagiorchiida</taxon>
        <taxon>Troglotremata</taxon>
        <taxon>Troglotrematidae</taxon>
        <taxon>Paragonimus</taxon>
    </lineage>
</organism>
<dbReference type="GO" id="GO:0046872">
    <property type="term" value="F:metal ion binding"/>
    <property type="evidence" value="ECO:0007669"/>
    <property type="project" value="UniProtKB-KW"/>
</dbReference>
<comment type="caution">
    <text evidence="21">The sequence shown here is derived from an EMBL/GenBank/DDBJ whole genome shotgun (WGS) entry which is preliminary data.</text>
</comment>
<comment type="catalytic activity">
    <reaction evidence="17">
        <text>L-threonyl-[protein] + ATP = O-phospho-L-threonyl-[protein] + ADP + H(+)</text>
        <dbReference type="Rhea" id="RHEA:46608"/>
        <dbReference type="Rhea" id="RHEA-COMP:11060"/>
        <dbReference type="Rhea" id="RHEA-COMP:11605"/>
        <dbReference type="ChEBI" id="CHEBI:15378"/>
        <dbReference type="ChEBI" id="CHEBI:30013"/>
        <dbReference type="ChEBI" id="CHEBI:30616"/>
        <dbReference type="ChEBI" id="CHEBI:61977"/>
        <dbReference type="ChEBI" id="CHEBI:456216"/>
        <dbReference type="EC" id="2.7.11.1"/>
    </reaction>
</comment>
<evidence type="ECO:0000256" key="13">
    <source>
        <dbReference type="ARBA" id="ARBA00022840"/>
    </source>
</evidence>
<feature type="domain" description="Protein kinase" evidence="20">
    <location>
        <begin position="1"/>
        <end position="491"/>
    </location>
</feature>
<keyword evidence="8" id="KW-0479">Metal-binding</keyword>
<dbReference type="SMART" id="SM00220">
    <property type="entry name" value="S_TKc"/>
    <property type="match status" value="1"/>
</dbReference>
<keyword evidence="22" id="KW-1185">Reference proteome</keyword>
<keyword evidence="6" id="KW-0723">Serine/threonine-protein kinase</keyword>
<evidence type="ECO:0000256" key="4">
    <source>
        <dbReference type="ARBA" id="ARBA00004572"/>
    </source>
</evidence>
<evidence type="ECO:0000256" key="16">
    <source>
        <dbReference type="ARBA" id="ARBA00023128"/>
    </source>
</evidence>
<evidence type="ECO:0000256" key="1">
    <source>
        <dbReference type="ARBA" id="ARBA00001946"/>
    </source>
</evidence>
<dbReference type="GO" id="GO:0004674">
    <property type="term" value="F:protein serine/threonine kinase activity"/>
    <property type="evidence" value="ECO:0007669"/>
    <property type="project" value="UniProtKB-KW"/>
</dbReference>
<keyword evidence="10 21" id="KW-0418">Kinase</keyword>
<evidence type="ECO:0000256" key="2">
    <source>
        <dbReference type="ARBA" id="ARBA00004434"/>
    </source>
</evidence>
<gene>
    <name evidence="21" type="ORF">DEA37_0010897</name>
</gene>
<dbReference type="Proteomes" id="UP000324629">
    <property type="component" value="Unassembled WGS sequence"/>
</dbReference>
<dbReference type="PANTHER" id="PTHR22972">
    <property type="entry name" value="SERINE/THREONINE PROTEIN KINASE"/>
    <property type="match status" value="1"/>
</dbReference>
<sequence>MNVQVGRFGSNSEMAVKVLYNYYASSPPEDSSPYVGQNDDMSTQSNKAVQDSVDWVLLQRQLKREGELRPPAGHPNIVPLVGHFIDRAPAPSRSTDDSNRTAGSMNASIINISNCNSCDNTDLPEPATTTGSMVNGWVGAESFPEGFGGRPFTYYLLMPRFDATLEDLLNGSWYPFGRAIPASEPEGKTNLPVCSISHLADKTSGADSDSLSFVIQQDDSIVQPLSSVQSPCTSQSSSAGHLVGSQNGMSLNSPDSNQLLEVDEVVAILAQLFDAVAVLERHSVAHRDVKLNNILVRRRTPILPSVRRNADITPSFPDNTRLQWLDDGEVIAANTRFHVALTDFGCAIRTAKPYPDNLPAAFLRIFEHLFSPTMDNSQIDFLTHSGNAALLAPEIASSLNLAGAATSTLTEADYARADLWAMATLAYPLFGMTNPFTDGTLFSATYVESDLPALPDRAPGVVTWLVSQCLQRSPHVRPAADLVADVLNTWCLLRHMHRRQRRQRQVHLATWVRDESSESSPQLSESRPDQKILHELRQLDDGELTETLSNQIQALLNVCWAADWLTGPARPPDGLRVPFYQRVTLGRFAVCLRIVDREEHARARRIAQNIAQQVLPDPFVPCQGHGEESL</sequence>
<keyword evidence="14" id="KW-0460">Magnesium</keyword>
<evidence type="ECO:0000259" key="20">
    <source>
        <dbReference type="PROSITE" id="PS50011"/>
    </source>
</evidence>
<evidence type="ECO:0000256" key="12">
    <source>
        <dbReference type="ARBA" id="ARBA00022792"/>
    </source>
</evidence>
<keyword evidence="9" id="KW-0547">Nucleotide-binding</keyword>
<keyword evidence="12" id="KW-0472">Membrane</keyword>
<evidence type="ECO:0000256" key="15">
    <source>
        <dbReference type="ARBA" id="ARBA00022946"/>
    </source>
</evidence>
<dbReference type="GO" id="GO:0005741">
    <property type="term" value="C:mitochondrial outer membrane"/>
    <property type="evidence" value="ECO:0007669"/>
    <property type="project" value="UniProtKB-SubCell"/>
</dbReference>
<evidence type="ECO:0000256" key="8">
    <source>
        <dbReference type="ARBA" id="ARBA00022723"/>
    </source>
</evidence>
<protein>
    <recommendedName>
        <fullName evidence="5">non-specific serine/threonine protein kinase</fullName>
        <ecNumber evidence="5">2.7.11.1</ecNumber>
    </recommendedName>
</protein>
<dbReference type="InterPro" id="IPR008271">
    <property type="entry name" value="Ser/Thr_kinase_AS"/>
</dbReference>
<dbReference type="InterPro" id="IPR011009">
    <property type="entry name" value="Kinase-like_dom_sf"/>
</dbReference>
<evidence type="ECO:0000256" key="5">
    <source>
        <dbReference type="ARBA" id="ARBA00012513"/>
    </source>
</evidence>
<evidence type="ECO:0000256" key="7">
    <source>
        <dbReference type="ARBA" id="ARBA00022679"/>
    </source>
</evidence>
<comment type="cofactor">
    <cofactor evidence="1">
        <name>Mg(2+)</name>
        <dbReference type="ChEBI" id="CHEBI:18420"/>
    </cofactor>
</comment>
<keyword evidence="12" id="KW-0999">Mitochondrion inner membrane</keyword>
<evidence type="ECO:0000256" key="17">
    <source>
        <dbReference type="ARBA" id="ARBA00047899"/>
    </source>
</evidence>
<evidence type="ECO:0000256" key="6">
    <source>
        <dbReference type="ARBA" id="ARBA00022527"/>
    </source>
</evidence>
<keyword evidence="13" id="KW-0067">ATP-binding</keyword>
<evidence type="ECO:0000256" key="9">
    <source>
        <dbReference type="ARBA" id="ARBA00022741"/>
    </source>
</evidence>
<feature type="region of interest" description="Disordered" evidence="19">
    <location>
        <begin position="227"/>
        <end position="250"/>
    </location>
</feature>
<dbReference type="InterPro" id="IPR000719">
    <property type="entry name" value="Prot_kinase_dom"/>
</dbReference>
<evidence type="ECO:0000313" key="22">
    <source>
        <dbReference type="Proteomes" id="UP000324629"/>
    </source>
</evidence>
<evidence type="ECO:0000313" key="21">
    <source>
        <dbReference type="EMBL" id="KAA3672844.1"/>
    </source>
</evidence>
<dbReference type="EMBL" id="QNGE01004493">
    <property type="protein sequence ID" value="KAA3672844.1"/>
    <property type="molecule type" value="Genomic_DNA"/>
</dbReference>
<feature type="compositionally biased region" description="Polar residues" evidence="19">
    <location>
        <begin position="39"/>
        <end position="48"/>
    </location>
</feature>
<keyword evidence="11" id="KW-1000">Mitochondrion outer membrane</keyword>
<dbReference type="AlphaFoldDB" id="A0A5J4NB83"/>
<dbReference type="GO" id="GO:0005524">
    <property type="term" value="F:ATP binding"/>
    <property type="evidence" value="ECO:0007669"/>
    <property type="project" value="UniProtKB-KW"/>
</dbReference>
<proteinExistence type="predicted"/>
<feature type="compositionally biased region" description="Low complexity" evidence="19">
    <location>
        <begin position="227"/>
        <end position="238"/>
    </location>
</feature>
<dbReference type="Gene3D" id="1.10.510.10">
    <property type="entry name" value="Transferase(Phosphotransferase) domain 1"/>
    <property type="match status" value="1"/>
</dbReference>
<feature type="region of interest" description="Disordered" evidence="19">
    <location>
        <begin position="28"/>
        <end position="48"/>
    </location>
</feature>
<reference evidence="21 22" key="1">
    <citation type="journal article" date="2019" name="Gigascience">
        <title>Whole-genome sequence of the oriental lung fluke Paragonimus westermani.</title>
        <authorList>
            <person name="Oey H."/>
            <person name="Zakrzewski M."/>
            <person name="Narain K."/>
            <person name="Devi K.R."/>
            <person name="Agatsuma T."/>
            <person name="Nawaratna S."/>
            <person name="Gobert G.N."/>
            <person name="Jones M.K."/>
            <person name="Ragan M.A."/>
            <person name="McManus D.P."/>
            <person name="Krause L."/>
        </authorList>
    </citation>
    <scope>NUCLEOTIDE SEQUENCE [LARGE SCALE GENOMIC DNA]</scope>
    <source>
        <strain evidence="21 22">IND2009</strain>
    </source>
</reference>
<dbReference type="GO" id="GO:0042981">
    <property type="term" value="P:regulation of apoptotic process"/>
    <property type="evidence" value="ECO:0007669"/>
    <property type="project" value="TreeGrafter"/>
</dbReference>
<evidence type="ECO:0000256" key="10">
    <source>
        <dbReference type="ARBA" id="ARBA00022777"/>
    </source>
</evidence>
<dbReference type="EC" id="2.7.11.1" evidence="5"/>
<dbReference type="GO" id="GO:0005829">
    <property type="term" value="C:cytosol"/>
    <property type="evidence" value="ECO:0007669"/>
    <property type="project" value="UniProtKB-SubCell"/>
</dbReference>
<dbReference type="GO" id="GO:0005743">
    <property type="term" value="C:mitochondrial inner membrane"/>
    <property type="evidence" value="ECO:0007669"/>
    <property type="project" value="UniProtKB-SubCell"/>
</dbReference>
<comment type="catalytic activity">
    <reaction evidence="18">
        <text>L-seryl-[protein] + ATP = O-phospho-L-seryl-[protein] + ADP + H(+)</text>
        <dbReference type="Rhea" id="RHEA:17989"/>
        <dbReference type="Rhea" id="RHEA-COMP:9863"/>
        <dbReference type="Rhea" id="RHEA-COMP:11604"/>
        <dbReference type="ChEBI" id="CHEBI:15378"/>
        <dbReference type="ChEBI" id="CHEBI:29999"/>
        <dbReference type="ChEBI" id="CHEBI:30616"/>
        <dbReference type="ChEBI" id="CHEBI:83421"/>
        <dbReference type="ChEBI" id="CHEBI:456216"/>
        <dbReference type="EC" id="2.7.11.1"/>
    </reaction>
</comment>
<evidence type="ECO:0000256" key="11">
    <source>
        <dbReference type="ARBA" id="ARBA00022787"/>
    </source>
</evidence>
<dbReference type="GO" id="GO:0000422">
    <property type="term" value="P:autophagy of mitochondrion"/>
    <property type="evidence" value="ECO:0007669"/>
    <property type="project" value="TreeGrafter"/>
</dbReference>
<dbReference type="PROSITE" id="PS50011">
    <property type="entry name" value="PROTEIN_KINASE_DOM"/>
    <property type="match status" value="1"/>
</dbReference>
<keyword evidence="16" id="KW-0496">Mitochondrion</keyword>
<evidence type="ECO:0000256" key="14">
    <source>
        <dbReference type="ARBA" id="ARBA00022842"/>
    </source>
</evidence>
<accession>A0A5J4NB83</accession>